<dbReference type="InterPro" id="IPR029058">
    <property type="entry name" value="AB_hydrolase_fold"/>
</dbReference>
<evidence type="ECO:0000256" key="1">
    <source>
        <dbReference type="ARBA" id="ARBA00007534"/>
    </source>
</evidence>
<keyword evidence="3" id="KW-0719">Serine esterase</keyword>
<evidence type="ECO:0000256" key="5">
    <source>
        <dbReference type="ARBA" id="ARBA00022801"/>
    </source>
</evidence>
<accession>V5XDE4</accession>
<comment type="similarity">
    <text evidence="1">Belongs to the cutinase family.</text>
</comment>
<dbReference type="Proteomes" id="UP000018763">
    <property type="component" value="Chromosome"/>
</dbReference>
<feature type="active site" evidence="8">
    <location>
        <position position="184"/>
    </location>
</feature>
<evidence type="ECO:0000256" key="6">
    <source>
        <dbReference type="ARBA" id="ARBA00023157"/>
    </source>
</evidence>
<feature type="active site" description="Proton donor/acceptor" evidence="8">
    <location>
        <position position="201"/>
    </location>
</feature>
<feature type="disulfide bond" evidence="9">
    <location>
        <begin position="33"/>
        <end position="111"/>
    </location>
</feature>
<dbReference type="PROSITE" id="PS51257">
    <property type="entry name" value="PROKAR_LIPOPROTEIN"/>
    <property type="match status" value="1"/>
</dbReference>
<dbReference type="Pfam" id="PF01083">
    <property type="entry name" value="Cutinase"/>
    <property type="match status" value="1"/>
</dbReference>
<feature type="disulfide bond" evidence="9">
    <location>
        <begin position="180"/>
        <end position="187"/>
    </location>
</feature>
<evidence type="ECO:0000256" key="2">
    <source>
        <dbReference type="ARBA" id="ARBA00013095"/>
    </source>
</evidence>
<evidence type="ECO:0000256" key="9">
    <source>
        <dbReference type="PIRSR" id="PIRSR611150-2"/>
    </source>
</evidence>
<evidence type="ECO:0000313" key="11">
    <source>
        <dbReference type="EMBL" id="AHC25838.1"/>
    </source>
</evidence>
<feature type="chain" id="PRO_5038936871" description="cutinase" evidence="10">
    <location>
        <begin position="22"/>
        <end position="222"/>
    </location>
</feature>
<feature type="signal peptide" evidence="10">
    <location>
        <begin position="1"/>
        <end position="21"/>
    </location>
</feature>
<dbReference type="GeneID" id="43450816"/>
<dbReference type="PANTHER" id="PTHR33630">
    <property type="entry name" value="CUTINASE RV1984C-RELATED-RELATED"/>
    <property type="match status" value="1"/>
</dbReference>
<evidence type="ECO:0000256" key="8">
    <source>
        <dbReference type="PIRSR" id="PIRSR611150-1"/>
    </source>
</evidence>
<dbReference type="EC" id="3.1.1.74" evidence="2"/>
<evidence type="ECO:0000256" key="3">
    <source>
        <dbReference type="ARBA" id="ARBA00022487"/>
    </source>
</evidence>
<evidence type="ECO:0000256" key="7">
    <source>
        <dbReference type="ARBA" id="ARBA00034045"/>
    </source>
</evidence>
<dbReference type="InterPro" id="IPR011150">
    <property type="entry name" value="Cutinase_monf"/>
</dbReference>
<dbReference type="PANTHER" id="PTHR33630:SF9">
    <property type="entry name" value="CUTINASE 4"/>
    <property type="match status" value="1"/>
</dbReference>
<dbReference type="EMBL" id="CP006936">
    <property type="protein sequence ID" value="AHC25838.1"/>
    <property type="molecule type" value="Genomic_DNA"/>
</dbReference>
<evidence type="ECO:0000313" key="12">
    <source>
        <dbReference type="Proteomes" id="UP000018763"/>
    </source>
</evidence>
<feature type="active site" description="Nucleophile" evidence="8">
    <location>
        <position position="122"/>
    </location>
</feature>
<keyword evidence="4 10" id="KW-0732">Signal</keyword>
<evidence type="ECO:0000256" key="10">
    <source>
        <dbReference type="SAM" id="SignalP"/>
    </source>
</evidence>
<dbReference type="Gene3D" id="3.40.50.1820">
    <property type="entry name" value="alpha/beta hydrolase"/>
    <property type="match status" value="1"/>
</dbReference>
<keyword evidence="12" id="KW-1185">Reference proteome</keyword>
<dbReference type="eggNOG" id="ENOG5030PZC">
    <property type="taxonomic scope" value="Bacteria"/>
</dbReference>
<dbReference type="PRINTS" id="PR00129">
    <property type="entry name" value="CUTINASE"/>
</dbReference>
<dbReference type="SUPFAM" id="SSF53474">
    <property type="entry name" value="alpha/beta-Hydrolases"/>
    <property type="match status" value="1"/>
</dbReference>
<dbReference type="SMART" id="SM01110">
    <property type="entry name" value="Cutinase"/>
    <property type="match status" value="1"/>
</dbReference>
<keyword evidence="6 9" id="KW-1015">Disulfide bond</keyword>
<protein>
    <recommendedName>
        <fullName evidence="2">cutinase</fullName>
        <ecNumber evidence="2">3.1.1.74</ecNumber>
    </recommendedName>
</protein>
<comment type="catalytic activity">
    <reaction evidence="7">
        <text>cutin + H2O = cutin monomers.</text>
        <dbReference type="EC" id="3.1.1.74"/>
    </reaction>
</comment>
<dbReference type="GO" id="GO:0050525">
    <property type="term" value="F:cutinase activity"/>
    <property type="evidence" value="ECO:0007669"/>
    <property type="project" value="UniProtKB-EC"/>
</dbReference>
<reference evidence="11 12" key="1">
    <citation type="journal article" date="2014" name="Genome Announc.">
        <title>Complete Genome Sequence of Sterol-Transforming Mycobacterium neoaurum Strain VKM Ac-1815D.</title>
        <authorList>
            <person name="Shtratnikova V.Y."/>
            <person name="Bragin E.Y."/>
            <person name="Dovbnya D.V."/>
            <person name="Pekov Y.A."/>
            <person name="Schelkunov M.I."/>
            <person name="Strizhov N."/>
            <person name="Ivashina T.V."/>
            <person name="Ashapkin V.V."/>
            <person name="Donova M.V."/>
        </authorList>
    </citation>
    <scope>NUCLEOTIDE SEQUENCE [LARGE SCALE GENOMIC DNA]</scope>
    <source>
        <strain evidence="11 12">VKM Ac-1815D</strain>
    </source>
</reference>
<name>V5XDE4_MYCNE</name>
<keyword evidence="5" id="KW-0378">Hydrolase</keyword>
<dbReference type="KEGG" id="mne:D174_15140"/>
<proteinExistence type="inferred from homology"/>
<gene>
    <name evidence="11" type="ORF">D174_15140</name>
</gene>
<organism evidence="11 12">
    <name type="scientific">Mycolicibacterium neoaurum VKM Ac-1815D</name>
    <dbReference type="NCBI Taxonomy" id="700508"/>
    <lineage>
        <taxon>Bacteria</taxon>
        <taxon>Bacillati</taxon>
        <taxon>Actinomycetota</taxon>
        <taxon>Actinomycetes</taxon>
        <taxon>Mycobacteriales</taxon>
        <taxon>Mycobacteriaceae</taxon>
        <taxon>Mycolicibacterium</taxon>
    </lineage>
</organism>
<dbReference type="RefSeq" id="WP_023985824.1">
    <property type="nucleotide sequence ID" value="NC_023036.2"/>
</dbReference>
<dbReference type="GO" id="GO:0005576">
    <property type="term" value="C:extracellular region"/>
    <property type="evidence" value="ECO:0007669"/>
    <property type="project" value="InterPro"/>
</dbReference>
<dbReference type="InterPro" id="IPR000675">
    <property type="entry name" value="Cutinase/axe"/>
</dbReference>
<dbReference type="AlphaFoldDB" id="V5XDE4"/>
<evidence type="ECO:0000256" key="4">
    <source>
        <dbReference type="ARBA" id="ARBA00022729"/>
    </source>
</evidence>
<sequence length="222" mass="21975">MGIGRELRVWTVCALAASALATGGAPHAGAAACPDAEVVFARGSDEPPGLGSTGQAFVDALRAQSPGKTIDSYAVNYPATGDFDNRAVFPSTMFDGVADAGARIRATAANCPNTRFILGGYSQGAAVAAYVSSSDIPAAVTDRIAGVVLFGKPSAGLLSRYGAPAANIGSQYAGRSLDLCAPGDNICDGSSPASLLGSLVHVTYPVNGLVAAAAAAAAGRLA</sequence>